<feature type="domain" description="FIST" evidence="1">
    <location>
        <begin position="29"/>
        <end position="227"/>
    </location>
</feature>
<dbReference type="Pfam" id="PF08495">
    <property type="entry name" value="FIST"/>
    <property type="match status" value="1"/>
</dbReference>
<evidence type="ECO:0000313" key="3">
    <source>
        <dbReference type="Proteomes" id="UP000001106"/>
    </source>
</evidence>
<dbReference type="InterPro" id="IPR019494">
    <property type="entry name" value="FIST_C"/>
</dbReference>
<dbReference type="eggNOG" id="arCOG02838">
    <property type="taxonomic scope" value="Archaea"/>
</dbReference>
<dbReference type="eggNOG" id="arCOG02037">
    <property type="taxonomic scope" value="Archaea"/>
</dbReference>
<dbReference type="InterPro" id="IPR011991">
    <property type="entry name" value="ArsR-like_HTH"/>
</dbReference>
<dbReference type="Pfam" id="PF10442">
    <property type="entry name" value="FIST_C"/>
    <property type="match status" value="1"/>
</dbReference>
<evidence type="ECO:0000259" key="1">
    <source>
        <dbReference type="SMART" id="SM00897"/>
    </source>
</evidence>
<dbReference type="OrthoDB" id="140075at2157"/>
<dbReference type="KEGG" id="mae:Maeo_0696"/>
<name>A6UUV7_META3</name>
<dbReference type="GeneID" id="5326848"/>
<dbReference type="InterPro" id="IPR036390">
    <property type="entry name" value="WH_DNA-bd_sf"/>
</dbReference>
<dbReference type="CDD" id="cd00090">
    <property type="entry name" value="HTH_ARSR"/>
    <property type="match status" value="1"/>
</dbReference>
<dbReference type="PANTHER" id="PTHR40252:SF2">
    <property type="entry name" value="BLR0328 PROTEIN"/>
    <property type="match status" value="1"/>
</dbReference>
<reference evidence="2" key="1">
    <citation type="submission" date="2007-06" db="EMBL/GenBank/DDBJ databases">
        <title>Complete sequence of Methanococcus aeolicus Nankai-3.</title>
        <authorList>
            <consortium name="US DOE Joint Genome Institute"/>
            <person name="Copeland A."/>
            <person name="Lucas S."/>
            <person name="Lapidus A."/>
            <person name="Barry K."/>
            <person name="Glavina del Rio T."/>
            <person name="Dalin E."/>
            <person name="Tice H."/>
            <person name="Pitluck S."/>
            <person name="Chain P."/>
            <person name="Malfatti S."/>
            <person name="Shin M."/>
            <person name="Vergez L."/>
            <person name="Schmutz J."/>
            <person name="Larimer F."/>
            <person name="Land M."/>
            <person name="Hauser L."/>
            <person name="Kyrpides N."/>
            <person name="Lykidis A."/>
            <person name="Sieprawska-Lupa M."/>
            <person name="Whitman W.B."/>
            <person name="Richardson P."/>
        </authorList>
    </citation>
    <scope>NUCLEOTIDE SEQUENCE [LARGE SCALE GENOMIC DNA]</scope>
    <source>
        <strain evidence="2">Nankai-3</strain>
    </source>
</reference>
<dbReference type="STRING" id="419665.Maeo_0696"/>
<dbReference type="Proteomes" id="UP000001106">
    <property type="component" value="Chromosome"/>
</dbReference>
<organism evidence="2 3">
    <name type="scientific">Methanococcus aeolicus (strain ATCC BAA-1280 / DSM 17508 / OCM 812 / Nankai-3)</name>
    <dbReference type="NCBI Taxonomy" id="419665"/>
    <lineage>
        <taxon>Archaea</taxon>
        <taxon>Methanobacteriati</taxon>
        <taxon>Methanobacteriota</taxon>
        <taxon>Methanomada group</taxon>
        <taxon>Methanococci</taxon>
        <taxon>Methanococcales</taxon>
        <taxon>Methanococcaceae</taxon>
        <taxon>Methanococcus</taxon>
    </lineage>
</organism>
<dbReference type="RefSeq" id="WP_011973411.1">
    <property type="nucleotide sequence ID" value="NC_009635.1"/>
</dbReference>
<dbReference type="Pfam" id="PF01978">
    <property type="entry name" value="TrmB"/>
    <property type="match status" value="1"/>
</dbReference>
<gene>
    <name evidence="2" type="ordered locus">Maeo_0696</name>
</gene>
<protein>
    <submittedName>
        <fullName evidence="2">Transcriptional regulator, TrmB</fullName>
    </submittedName>
</protein>
<dbReference type="HOGENOM" id="CLU_523401_0_0_2"/>
<dbReference type="Gene3D" id="1.10.10.10">
    <property type="entry name" value="Winged helix-like DNA-binding domain superfamily/Winged helix DNA-binding domain"/>
    <property type="match status" value="1"/>
</dbReference>
<dbReference type="AlphaFoldDB" id="A6UUV7"/>
<dbReference type="InterPro" id="IPR002831">
    <property type="entry name" value="Tscrpt_reg_TrmB_N"/>
</dbReference>
<dbReference type="InterPro" id="IPR036388">
    <property type="entry name" value="WH-like_DNA-bd_sf"/>
</dbReference>
<sequence>MYYIHKEIKNPLKDGIELAEELQNNIEDPSLMILVTSITKKEKIEELLTGLKQNLRLDNLIGCTTAGEFSENYETKQGALLLAFNKSCKVAVGRMPQGTPARENGSLLAEDINQKLTEKYPKIDMHEKFLGFVFHDWNDDDENEVIEGLSSKLSFPIIGGTAADSMEFKNMYQIYQDKVLSNHTVFGAVSPKKKFNILYGHGYEPTEYYARVTKTDGYIIEELDGKPAYEVYSKMVSNILNVPLETINKYIPNENSNLDFTILYPPGIQDIYGHHKLLFIKKIENNNIIVSQRIKEGTFLTLMKTSVQKTKESLIHEIQKKTRGFKLPFTFIIECVARKIIKNPKAFEHPFVSEDFEKWISPNENILNEKEVFKTCIGFNSYGESIVNGVMRFHNALTFTGVSFDLESTSKINWKSSLKYFEFSEEELKIILELIDSRLSAKDLLKRLDLSQTKLYATLNDLEDRNIIKSQGKNPKKYYIENILKVLKDVSDRLDCQYQYKKEKRNKLLSKF</sequence>
<accession>A6UUV7</accession>
<evidence type="ECO:0000313" key="2">
    <source>
        <dbReference type="EMBL" id="ABR56279.1"/>
    </source>
</evidence>
<dbReference type="InterPro" id="IPR013702">
    <property type="entry name" value="FIST_domain_N"/>
</dbReference>
<dbReference type="SMART" id="SM00897">
    <property type="entry name" value="FIST"/>
    <property type="match status" value="1"/>
</dbReference>
<proteinExistence type="predicted"/>
<dbReference type="PANTHER" id="PTHR40252">
    <property type="entry name" value="BLR0328 PROTEIN"/>
    <property type="match status" value="1"/>
</dbReference>
<dbReference type="SUPFAM" id="SSF46785">
    <property type="entry name" value="Winged helix' DNA-binding domain"/>
    <property type="match status" value="1"/>
</dbReference>
<dbReference type="EMBL" id="CP000743">
    <property type="protein sequence ID" value="ABR56279.1"/>
    <property type="molecule type" value="Genomic_DNA"/>
</dbReference>
<keyword evidence="3" id="KW-1185">Reference proteome</keyword>